<feature type="compositionally biased region" description="Basic residues" evidence="1">
    <location>
        <begin position="16"/>
        <end position="38"/>
    </location>
</feature>
<sequence length="81" mass="9358">TEISSLSSSSPERPLRGRGRGRMRRGARTRGGRGRRHTVQPENRSDQALHIVQTRQTRMRDFQVLILDEAVLALVRMYRTD</sequence>
<accession>A0ABD3VYD9</accession>
<dbReference type="AlphaFoldDB" id="A0ABD3VYD9"/>
<feature type="non-terminal residue" evidence="2">
    <location>
        <position position="81"/>
    </location>
</feature>
<name>A0ABD3VYD9_SINWO</name>
<feature type="compositionally biased region" description="Low complexity" evidence="1">
    <location>
        <begin position="1"/>
        <end position="10"/>
    </location>
</feature>
<protein>
    <submittedName>
        <fullName evidence="2">Uncharacterized protein</fullName>
    </submittedName>
</protein>
<keyword evidence="3" id="KW-1185">Reference proteome</keyword>
<proteinExistence type="predicted"/>
<comment type="caution">
    <text evidence="2">The sequence shown here is derived from an EMBL/GenBank/DDBJ whole genome shotgun (WGS) entry which is preliminary data.</text>
</comment>
<feature type="non-terminal residue" evidence="2">
    <location>
        <position position="1"/>
    </location>
</feature>
<evidence type="ECO:0000313" key="2">
    <source>
        <dbReference type="EMBL" id="KAL3866624.1"/>
    </source>
</evidence>
<reference evidence="2 3" key="1">
    <citation type="submission" date="2024-11" db="EMBL/GenBank/DDBJ databases">
        <title>Chromosome-level genome assembly of the freshwater bivalve Anodonta woodiana.</title>
        <authorList>
            <person name="Chen X."/>
        </authorList>
    </citation>
    <scope>NUCLEOTIDE SEQUENCE [LARGE SCALE GENOMIC DNA]</scope>
    <source>
        <strain evidence="2">MN2024</strain>
        <tissue evidence="2">Gills</tissue>
    </source>
</reference>
<feature type="region of interest" description="Disordered" evidence="1">
    <location>
        <begin position="1"/>
        <end position="48"/>
    </location>
</feature>
<organism evidence="2 3">
    <name type="scientific">Sinanodonta woodiana</name>
    <name type="common">Chinese pond mussel</name>
    <name type="synonym">Anodonta woodiana</name>
    <dbReference type="NCBI Taxonomy" id="1069815"/>
    <lineage>
        <taxon>Eukaryota</taxon>
        <taxon>Metazoa</taxon>
        <taxon>Spiralia</taxon>
        <taxon>Lophotrochozoa</taxon>
        <taxon>Mollusca</taxon>
        <taxon>Bivalvia</taxon>
        <taxon>Autobranchia</taxon>
        <taxon>Heteroconchia</taxon>
        <taxon>Palaeoheterodonta</taxon>
        <taxon>Unionida</taxon>
        <taxon>Unionoidea</taxon>
        <taxon>Unionidae</taxon>
        <taxon>Unioninae</taxon>
        <taxon>Sinanodonta</taxon>
    </lineage>
</organism>
<evidence type="ECO:0000256" key="1">
    <source>
        <dbReference type="SAM" id="MobiDB-lite"/>
    </source>
</evidence>
<dbReference type="EMBL" id="JBJQND010000009">
    <property type="protein sequence ID" value="KAL3866624.1"/>
    <property type="molecule type" value="Genomic_DNA"/>
</dbReference>
<dbReference type="Proteomes" id="UP001634394">
    <property type="component" value="Unassembled WGS sequence"/>
</dbReference>
<evidence type="ECO:0000313" key="3">
    <source>
        <dbReference type="Proteomes" id="UP001634394"/>
    </source>
</evidence>
<gene>
    <name evidence="2" type="ORF">ACJMK2_043908</name>
</gene>